<dbReference type="CDD" id="cd06141">
    <property type="entry name" value="WRN_exo"/>
    <property type="match status" value="1"/>
</dbReference>
<dbReference type="EMBL" id="QJNS01000010">
    <property type="protein sequence ID" value="RYO94497.1"/>
    <property type="molecule type" value="Genomic_DNA"/>
</dbReference>
<evidence type="ECO:0000259" key="4">
    <source>
        <dbReference type="Pfam" id="PF01612"/>
    </source>
</evidence>
<comment type="caution">
    <text evidence="5">The sequence shown here is derived from an EMBL/GenBank/DDBJ whole genome shotgun (WGS) entry which is preliminary data.</text>
</comment>
<dbReference type="InterPro" id="IPR012337">
    <property type="entry name" value="RNaseH-like_sf"/>
</dbReference>
<feature type="domain" description="3'-5' exonuclease" evidence="4">
    <location>
        <begin position="197"/>
        <end position="312"/>
    </location>
</feature>
<feature type="compositionally biased region" description="Polar residues" evidence="3">
    <location>
        <begin position="81"/>
        <end position="90"/>
    </location>
</feature>
<name>A0ABY0HMY4_9PEZI</name>
<dbReference type="Gene3D" id="3.30.420.10">
    <property type="entry name" value="Ribonuclease H-like superfamily/Ribonuclease H"/>
    <property type="match status" value="1"/>
</dbReference>
<reference evidence="5 6" key="1">
    <citation type="submission" date="2018-06" db="EMBL/GenBank/DDBJ databases">
        <title>Complete Genomes of Monosporascus.</title>
        <authorList>
            <person name="Robinson A.J."/>
            <person name="Natvig D.O."/>
        </authorList>
    </citation>
    <scope>NUCLEOTIDE SEQUENCE [LARGE SCALE GENOMIC DNA]</scope>
    <source>
        <strain evidence="5 6">CBS 609.92</strain>
    </source>
</reference>
<keyword evidence="2" id="KW-0378">Hydrolase</keyword>
<feature type="region of interest" description="Disordered" evidence="3">
    <location>
        <begin position="56"/>
        <end position="103"/>
    </location>
</feature>
<dbReference type="InterPro" id="IPR002562">
    <property type="entry name" value="3'-5'_exonuclease_dom"/>
</dbReference>
<feature type="compositionally biased region" description="Basic and acidic residues" evidence="3">
    <location>
        <begin position="377"/>
        <end position="386"/>
    </location>
</feature>
<dbReference type="SUPFAM" id="SSF53098">
    <property type="entry name" value="Ribonuclease H-like"/>
    <property type="match status" value="1"/>
</dbReference>
<accession>A0ABY0HMY4</accession>
<dbReference type="InterPro" id="IPR051132">
    <property type="entry name" value="3-5_Exonuclease_domain"/>
</dbReference>
<keyword evidence="6" id="KW-1185">Reference proteome</keyword>
<proteinExistence type="predicted"/>
<gene>
    <name evidence="5" type="ORF">DL762_000593</name>
</gene>
<evidence type="ECO:0000256" key="1">
    <source>
        <dbReference type="ARBA" id="ARBA00022722"/>
    </source>
</evidence>
<evidence type="ECO:0000256" key="2">
    <source>
        <dbReference type="ARBA" id="ARBA00022801"/>
    </source>
</evidence>
<sequence length="518" mass="57637">MVAPSPPKIQTWDPLLGGSFSPALRLSESPAQVALMLNARAITTNGHAVESDAAAYPPSLPELAGSRQRTPEPEIQERRVSTNSNGTTAGKASDGVETDQKGVETGPPPAVLNFGMDEKLFYAAKNATPESFESYWSYTHYRGPTVDGKPAKVKVHYCRSKHTMERVCEQYFMNEKILGFDLEWAFDSLFPEKDGFVAPSFKKIMEDPCVTKVGVAIKGDATRVRNWMGIDTKGLMELSHLYRLVTFSATKQYENINRKLVPLATQVQEFLGLPLFKGQNVRSSDWTKPLSMEQVTYSASDAYAGLHLFATLDHYRKQLDPCPPMPYHAEFNLPIRLAEGIELDSNDEPAEASEEALAASTTSGNYVASVLESIKVEDVDPPDEKRNTRRTRATAKQPPAEKHPLVEAAEDRAACYRNAHPDARASVAELKAYYLWYSHDLTPKEVARLLRDPPLQESTVVGYILNALTREKLAYNRDKVHYELASAMPILHRKKRSLVAVVLKEEGDLVESPPNEEA</sequence>
<evidence type="ECO:0000313" key="5">
    <source>
        <dbReference type="EMBL" id="RYO94497.1"/>
    </source>
</evidence>
<dbReference type="Proteomes" id="UP000294003">
    <property type="component" value="Unassembled WGS sequence"/>
</dbReference>
<dbReference type="Pfam" id="PF01612">
    <property type="entry name" value="DNA_pol_A_exo1"/>
    <property type="match status" value="1"/>
</dbReference>
<evidence type="ECO:0000256" key="3">
    <source>
        <dbReference type="SAM" id="MobiDB-lite"/>
    </source>
</evidence>
<dbReference type="InterPro" id="IPR036397">
    <property type="entry name" value="RNaseH_sf"/>
</dbReference>
<dbReference type="PANTHER" id="PTHR13620">
    <property type="entry name" value="3-5 EXONUCLEASE"/>
    <property type="match status" value="1"/>
</dbReference>
<dbReference type="PANTHER" id="PTHR13620:SF104">
    <property type="entry name" value="EXONUCLEASE 3'-5' DOMAIN-CONTAINING PROTEIN 2"/>
    <property type="match status" value="1"/>
</dbReference>
<protein>
    <recommendedName>
        <fullName evidence="4">3'-5' exonuclease domain-containing protein</fullName>
    </recommendedName>
</protein>
<feature type="region of interest" description="Disordered" evidence="3">
    <location>
        <begin position="377"/>
        <end position="403"/>
    </location>
</feature>
<organism evidence="5 6">
    <name type="scientific">Monosporascus cannonballus</name>
    <dbReference type="NCBI Taxonomy" id="155416"/>
    <lineage>
        <taxon>Eukaryota</taxon>
        <taxon>Fungi</taxon>
        <taxon>Dikarya</taxon>
        <taxon>Ascomycota</taxon>
        <taxon>Pezizomycotina</taxon>
        <taxon>Sordariomycetes</taxon>
        <taxon>Xylariomycetidae</taxon>
        <taxon>Xylariales</taxon>
        <taxon>Xylariales incertae sedis</taxon>
        <taxon>Monosporascus</taxon>
    </lineage>
</organism>
<feature type="compositionally biased region" description="Basic and acidic residues" evidence="3">
    <location>
        <begin position="69"/>
        <end position="80"/>
    </location>
</feature>
<evidence type="ECO:0000313" key="6">
    <source>
        <dbReference type="Proteomes" id="UP000294003"/>
    </source>
</evidence>
<keyword evidence="1" id="KW-0540">Nuclease</keyword>